<evidence type="ECO:0000313" key="2">
    <source>
        <dbReference type="EMBL" id="WXU00875.1"/>
    </source>
</evidence>
<dbReference type="InterPro" id="IPR019401">
    <property type="entry name" value="Znf_CHCC"/>
</dbReference>
<dbReference type="EMBL" id="CP138327">
    <property type="protein sequence ID" value="WXU00875.1"/>
    <property type="molecule type" value="Genomic_DNA"/>
</dbReference>
<organism evidence="2">
    <name type="scientific">Catillopecten margaritatus gill symbiont</name>
    <dbReference type="NCBI Taxonomy" id="3083288"/>
    <lineage>
        <taxon>Bacteria</taxon>
        <taxon>Pseudomonadati</taxon>
        <taxon>Pseudomonadota</taxon>
        <taxon>Gammaproteobacteria</taxon>
        <taxon>sulfur-oxidizing symbionts</taxon>
    </lineage>
</organism>
<dbReference type="Pfam" id="PF10276">
    <property type="entry name" value="zf-CHCC"/>
    <property type="match status" value="1"/>
</dbReference>
<feature type="domain" description="Zinc finger CHCC-type" evidence="1">
    <location>
        <begin position="37"/>
        <end position="60"/>
    </location>
</feature>
<gene>
    <name evidence="2" type="ORF">Ctma_1610</name>
</gene>
<name>A0AAU6PIM6_9GAMM</name>
<dbReference type="Gene3D" id="2.60.260.40">
    <property type="entry name" value="q5lls5 like domains"/>
    <property type="match status" value="1"/>
</dbReference>
<reference evidence="2" key="1">
    <citation type="submission" date="2023-10" db="EMBL/GenBank/DDBJ databases">
        <title>The first scallop-associated chemosynthetic bacterial symbiont.</title>
        <authorList>
            <person name="Lin Y.-T."/>
            <person name="Sun J."/>
            <person name="Ip J.C.-H."/>
            <person name="He X."/>
            <person name="Gao Z.-M."/>
            <person name="Perez M."/>
            <person name="Xu T."/>
            <person name="Qian P.-Y."/>
            <person name="Qiu J.-W."/>
        </authorList>
    </citation>
    <scope>NUCLEOTIDE SEQUENCE</scope>
    <source>
        <strain evidence="2">Gill1</strain>
    </source>
</reference>
<proteinExistence type="predicted"/>
<protein>
    <recommendedName>
        <fullName evidence="1">Zinc finger CHCC-type domain-containing protein</fullName>
    </recommendedName>
</protein>
<dbReference type="AlphaFoldDB" id="A0AAU6PIM6"/>
<accession>A0AAU6PIM6</accession>
<sequence length="64" mass="7267">MTTGIDDFQQKNVSFSVVEKKNLPAHCPPVDAQKWSMHPKVFMQFDDEGKATCPYCGSKYQLVD</sequence>
<evidence type="ECO:0000259" key="1">
    <source>
        <dbReference type="Pfam" id="PF10276"/>
    </source>
</evidence>